<sequence length="512" mass="56743">MFGFDNTIYEHLQVNRDPQTGKTSVAGFPGSYYAEYLHFDIDRQGDLPGSLASSRDLVQRLYRCFQLSPSNLLICFSGSKGFHIGLHQSHFGGSAPSPQLPTQINVLAARLLAECYELSQEQLQVKSREARAQKPAQEFADVDLSIYNNRIFWVLNSRNKKGRYKVGLTSTELLTLPLEDILAQADAPRPDYRPEGRLIVAAPSPEQQAMWEYARTFDTQAFDRANRPGKGSTGTTGGIDRDFFAPPQEGSRDNTLFKQTCHLFDHSDLYETQILQLIDLINRGSERPLPDEDIRRIVRSAFTRTQRNKAQAAASVLTDGNSKGEVEIWGDWTEEWLDYYTQKSEPMTCLLPEIDADQEGSLKGKLGVFIGSGGTRKSFFVQNLIVANVLGYSHRFIPPVHLLQYGDGQARGREPLSRHVLSAAGERACQPLPAAAGPPEQGAHPPAPAASAPIGDQRCCAAAGAKSPRTTSRTFRTPSASTARWMRWSSTGCRQLEGRLRKPRSSAATRLN</sequence>
<dbReference type="OrthoDB" id="857383at2"/>
<dbReference type="SMART" id="SM00942">
    <property type="entry name" value="PriCT_1"/>
    <property type="match status" value="1"/>
</dbReference>
<dbReference type="RefSeq" id="WP_135436244.1">
    <property type="nucleotide sequence ID" value="NZ_SRLA01000005.1"/>
</dbReference>
<protein>
    <recommendedName>
        <fullName evidence="2">Primase C-terminal 1 domain-containing protein</fullName>
    </recommendedName>
</protein>
<reference evidence="3 4" key="1">
    <citation type="submission" date="2019-04" db="EMBL/GenBank/DDBJ databases">
        <authorList>
            <person name="Feng G."/>
            <person name="Zhang J."/>
            <person name="Zhu H."/>
        </authorList>
    </citation>
    <scope>NUCLEOTIDE SEQUENCE [LARGE SCALE GENOMIC DNA]</scope>
    <source>
        <strain evidence="3 4">92R-1</strain>
    </source>
</reference>
<organism evidence="3 4">
    <name type="scientific">Hymenobacter fodinae</name>
    <dbReference type="NCBI Taxonomy" id="2510796"/>
    <lineage>
        <taxon>Bacteria</taxon>
        <taxon>Pseudomonadati</taxon>
        <taxon>Bacteroidota</taxon>
        <taxon>Cytophagia</taxon>
        <taxon>Cytophagales</taxon>
        <taxon>Hymenobacteraceae</taxon>
        <taxon>Hymenobacter</taxon>
    </lineage>
</organism>
<dbReference type="EMBL" id="SRLA01000005">
    <property type="protein sequence ID" value="TGE04783.1"/>
    <property type="molecule type" value="Genomic_DNA"/>
</dbReference>
<gene>
    <name evidence="3" type="ORF">EU556_21620</name>
</gene>
<evidence type="ECO:0000313" key="4">
    <source>
        <dbReference type="Proteomes" id="UP000298337"/>
    </source>
</evidence>
<comment type="caution">
    <text evidence="3">The sequence shown here is derived from an EMBL/GenBank/DDBJ whole genome shotgun (WGS) entry which is preliminary data.</text>
</comment>
<dbReference type="InterPro" id="IPR014820">
    <property type="entry name" value="PriCT_1"/>
</dbReference>
<evidence type="ECO:0000313" key="3">
    <source>
        <dbReference type="EMBL" id="TGE04783.1"/>
    </source>
</evidence>
<evidence type="ECO:0000256" key="1">
    <source>
        <dbReference type="SAM" id="MobiDB-lite"/>
    </source>
</evidence>
<feature type="domain" description="Primase C-terminal 1" evidence="2">
    <location>
        <begin position="241"/>
        <end position="307"/>
    </location>
</feature>
<feature type="region of interest" description="Disordered" evidence="1">
    <location>
        <begin position="223"/>
        <end position="251"/>
    </location>
</feature>
<proteinExistence type="predicted"/>
<keyword evidence="4" id="KW-1185">Reference proteome</keyword>
<evidence type="ECO:0000259" key="2">
    <source>
        <dbReference type="SMART" id="SM00942"/>
    </source>
</evidence>
<dbReference type="Pfam" id="PF08708">
    <property type="entry name" value="PriCT_1"/>
    <property type="match status" value="1"/>
</dbReference>
<dbReference type="Proteomes" id="UP000298337">
    <property type="component" value="Unassembled WGS sequence"/>
</dbReference>
<dbReference type="AlphaFoldDB" id="A0A4Z0P178"/>
<accession>A0A4Z0P178</accession>
<name>A0A4Z0P178_9BACT</name>
<feature type="region of interest" description="Disordered" evidence="1">
    <location>
        <begin position="430"/>
        <end position="454"/>
    </location>
</feature>